<sequence>MKKYEYEFVTVKTTGLWYDDYQEIIKKHGEDGWRFVDAIDKSRDFVDANPRLDLVFEREVETEGE</sequence>
<dbReference type="RefSeq" id="WP_249242660.1">
    <property type="nucleotide sequence ID" value="NZ_CP096649.1"/>
</dbReference>
<proteinExistence type="predicted"/>
<name>A0A9E7DJ64_9FIRM</name>
<reference evidence="1" key="1">
    <citation type="submission" date="2022-04" db="EMBL/GenBank/DDBJ databases">
        <title>Complete genome sequences of Ezakiella coagulans and Fenollaria massiliensis.</title>
        <authorList>
            <person name="France M.T."/>
            <person name="Clifford J."/>
            <person name="Narina S."/>
            <person name="Rutt L."/>
            <person name="Ravel J."/>
        </authorList>
    </citation>
    <scope>NUCLEOTIDE SEQUENCE</scope>
    <source>
        <strain evidence="1">C0061C2</strain>
    </source>
</reference>
<dbReference type="Proteomes" id="UP000831151">
    <property type="component" value="Chromosome"/>
</dbReference>
<dbReference type="KEGG" id="fms:M1R53_00315"/>
<protein>
    <submittedName>
        <fullName evidence="1">DUF4177 domain-containing protein</fullName>
    </submittedName>
</protein>
<dbReference type="Pfam" id="PF13783">
    <property type="entry name" value="DUF4177"/>
    <property type="match status" value="1"/>
</dbReference>
<dbReference type="InterPro" id="IPR025234">
    <property type="entry name" value="YjzH-like"/>
</dbReference>
<keyword evidence="2" id="KW-1185">Reference proteome</keyword>
<organism evidence="1 2">
    <name type="scientific">Fenollaria massiliensis</name>
    <dbReference type="NCBI Taxonomy" id="938288"/>
    <lineage>
        <taxon>Bacteria</taxon>
        <taxon>Bacillati</taxon>
        <taxon>Bacillota</taxon>
        <taxon>Clostridia</taxon>
        <taxon>Eubacteriales</taxon>
        <taxon>Fenollaria</taxon>
    </lineage>
</organism>
<dbReference type="EMBL" id="CP096649">
    <property type="protein sequence ID" value="UQK59148.1"/>
    <property type="molecule type" value="Genomic_DNA"/>
</dbReference>
<evidence type="ECO:0000313" key="1">
    <source>
        <dbReference type="EMBL" id="UQK59148.1"/>
    </source>
</evidence>
<dbReference type="AlphaFoldDB" id="A0A9E7DJ64"/>
<evidence type="ECO:0000313" key="2">
    <source>
        <dbReference type="Proteomes" id="UP000831151"/>
    </source>
</evidence>
<gene>
    <name evidence="1" type="ORF">M1R53_00315</name>
</gene>
<accession>A0A9E7DJ64</accession>